<dbReference type="InterPro" id="IPR024629">
    <property type="entry name" value="Ribosomal_mL67"/>
</dbReference>
<keyword evidence="3" id="KW-1185">Reference proteome</keyword>
<evidence type="ECO:0000313" key="3">
    <source>
        <dbReference type="Proteomes" id="UP000268162"/>
    </source>
</evidence>
<name>A0A4P9ZTN5_9FUNG</name>
<protein>
    <submittedName>
        <fullName evidence="2">Uncharacterized protein</fullName>
    </submittedName>
</protein>
<evidence type="ECO:0000313" key="2">
    <source>
        <dbReference type="EMBL" id="RKP36845.1"/>
    </source>
</evidence>
<sequence>MSLNYYLFRQIQNKQVLGSMTPRLEGKLLKQIKDIKLRPAHLRHDLWTPFLVASQNSPEFLSWTHTFFSHPIEKPLPAELLKESRVKRRPFLLDDVTLKVERLCRIYHYLEAKHGRDRMPDVKLYWEQEALQDCIQAKGLEWPDFVSHERLWLRRSRYIQNPELVPPPAPELPMSSRANWAARNTTPVPAPEA</sequence>
<dbReference type="OrthoDB" id="434092at2759"/>
<gene>
    <name evidence="2" type="ORF">BJ085DRAFT_35637</name>
</gene>
<dbReference type="Pfam" id="PF12829">
    <property type="entry name" value="Mhr1"/>
    <property type="match status" value="1"/>
</dbReference>
<proteinExistence type="predicted"/>
<dbReference type="AlphaFoldDB" id="A0A4P9ZTN5"/>
<dbReference type="Proteomes" id="UP000268162">
    <property type="component" value="Unassembled WGS sequence"/>
</dbReference>
<reference evidence="3" key="1">
    <citation type="journal article" date="2018" name="Nat. Microbiol.">
        <title>Leveraging single-cell genomics to expand the fungal tree of life.</title>
        <authorList>
            <person name="Ahrendt S.R."/>
            <person name="Quandt C.A."/>
            <person name="Ciobanu D."/>
            <person name="Clum A."/>
            <person name="Salamov A."/>
            <person name="Andreopoulos B."/>
            <person name="Cheng J.F."/>
            <person name="Woyke T."/>
            <person name="Pelin A."/>
            <person name="Henrissat B."/>
            <person name="Reynolds N.K."/>
            <person name="Benny G.L."/>
            <person name="Smith M.E."/>
            <person name="James T.Y."/>
            <person name="Grigoriev I.V."/>
        </authorList>
    </citation>
    <scope>NUCLEOTIDE SEQUENCE [LARGE SCALE GENOMIC DNA]</scope>
    <source>
        <strain evidence="3">RSA 468</strain>
    </source>
</reference>
<dbReference type="GO" id="GO:0003697">
    <property type="term" value="F:single-stranded DNA binding"/>
    <property type="evidence" value="ECO:0007669"/>
    <property type="project" value="InterPro"/>
</dbReference>
<organism evidence="2 3">
    <name type="scientific">Dimargaris cristalligena</name>
    <dbReference type="NCBI Taxonomy" id="215637"/>
    <lineage>
        <taxon>Eukaryota</taxon>
        <taxon>Fungi</taxon>
        <taxon>Fungi incertae sedis</taxon>
        <taxon>Zoopagomycota</taxon>
        <taxon>Kickxellomycotina</taxon>
        <taxon>Dimargaritomycetes</taxon>
        <taxon>Dimargaritales</taxon>
        <taxon>Dimargaritaceae</taxon>
        <taxon>Dimargaris</taxon>
    </lineage>
</organism>
<accession>A0A4P9ZTN5</accession>
<evidence type="ECO:0000256" key="1">
    <source>
        <dbReference type="SAM" id="MobiDB-lite"/>
    </source>
</evidence>
<feature type="region of interest" description="Disordered" evidence="1">
    <location>
        <begin position="168"/>
        <end position="193"/>
    </location>
</feature>
<dbReference type="EMBL" id="ML002586">
    <property type="protein sequence ID" value="RKP36845.1"/>
    <property type="molecule type" value="Genomic_DNA"/>
</dbReference>
<feature type="compositionally biased region" description="Polar residues" evidence="1">
    <location>
        <begin position="176"/>
        <end position="187"/>
    </location>
</feature>
<dbReference type="GO" id="GO:0000150">
    <property type="term" value="F:DNA strand exchange activity"/>
    <property type="evidence" value="ECO:0007669"/>
    <property type="project" value="InterPro"/>
</dbReference>